<dbReference type="InterPro" id="IPR056470">
    <property type="entry name" value="BesD/HalB-like"/>
</dbReference>
<protein>
    <recommendedName>
        <fullName evidence="1">Fe2OG dioxygenase domain-containing protein</fullName>
    </recommendedName>
</protein>
<dbReference type="InterPro" id="IPR005123">
    <property type="entry name" value="Oxoglu/Fe-dep_dioxygenase_dom"/>
</dbReference>
<evidence type="ECO:0000313" key="2">
    <source>
        <dbReference type="EMBL" id="SVB24914.1"/>
    </source>
</evidence>
<reference evidence="2" key="1">
    <citation type="submission" date="2018-05" db="EMBL/GenBank/DDBJ databases">
        <authorList>
            <person name="Lanie J.A."/>
            <person name="Ng W.-L."/>
            <person name="Kazmierczak K.M."/>
            <person name="Andrzejewski T.M."/>
            <person name="Davidsen T.M."/>
            <person name="Wayne K.J."/>
            <person name="Tettelin H."/>
            <person name="Glass J.I."/>
            <person name="Rusch D."/>
            <person name="Podicherti R."/>
            <person name="Tsui H.-C.T."/>
            <person name="Winkler M.E."/>
        </authorList>
    </citation>
    <scope>NUCLEOTIDE SEQUENCE</scope>
</reference>
<accession>A0A382CGB8</accession>
<dbReference type="Pfam" id="PF23169">
    <property type="entry name" value="HalD"/>
    <property type="match status" value="1"/>
</dbReference>
<proteinExistence type="predicted"/>
<dbReference type="AlphaFoldDB" id="A0A382CGB8"/>
<organism evidence="2">
    <name type="scientific">marine metagenome</name>
    <dbReference type="NCBI Taxonomy" id="408172"/>
    <lineage>
        <taxon>unclassified sequences</taxon>
        <taxon>metagenomes</taxon>
        <taxon>ecological metagenomes</taxon>
    </lineage>
</organism>
<name>A0A382CGB8_9ZZZZ</name>
<evidence type="ECO:0000259" key="1">
    <source>
        <dbReference type="PROSITE" id="PS51471"/>
    </source>
</evidence>
<dbReference type="Gene3D" id="2.60.120.620">
    <property type="entry name" value="q2cbj1_9rhob like domain"/>
    <property type="match status" value="1"/>
</dbReference>
<feature type="domain" description="Fe2OG dioxygenase" evidence="1">
    <location>
        <begin position="135"/>
        <end position="245"/>
    </location>
</feature>
<dbReference type="EMBL" id="UINC01034296">
    <property type="protein sequence ID" value="SVB24914.1"/>
    <property type="molecule type" value="Genomic_DNA"/>
</dbReference>
<dbReference type="PROSITE" id="PS51471">
    <property type="entry name" value="FE2OG_OXY"/>
    <property type="match status" value="1"/>
</dbReference>
<sequence length="266" mass="30062">MRGIIDLERYPLDRLESAEGQTLVSRCREELALSGMFNLVGLIRAEIMEQVVHEVTPVIQSNAFTHRRQHNIYFLPEIEGLDPAHPALQQFETVNHTICADQIPHSALVDLYNWPPLAGFLAEVMEKPALYPMDDPLACLNVMAYRDGELLGWHFDRSEFTTTLLLQAPEQGGEFEYRTGLRDGNNPNYAGIGAFLQSSNSSTSKLILHPGTLNVFRGKNTLHRVTPIRGERERIIAVFSYFEHPGVCFTDEDNLRFYGRASVSSK</sequence>
<gene>
    <name evidence="2" type="ORF">METZ01_LOCUS177768</name>
</gene>